<feature type="domain" description="Glycoside hydrolase family 38 N-terminal" evidence="2">
    <location>
        <begin position="33"/>
        <end position="211"/>
    </location>
</feature>
<evidence type="ECO:0000313" key="4">
    <source>
        <dbReference type="Proteomes" id="UP001449657"/>
    </source>
</evidence>
<dbReference type="RefSeq" id="WP_341838802.1">
    <property type="nucleotide sequence ID" value="NZ_CP149792.1"/>
</dbReference>
<evidence type="ECO:0000259" key="2">
    <source>
        <dbReference type="Pfam" id="PF01074"/>
    </source>
</evidence>
<dbReference type="InterPro" id="IPR027291">
    <property type="entry name" value="Glyco_hydro_38_N_sf"/>
</dbReference>
<dbReference type="SUPFAM" id="SSF74650">
    <property type="entry name" value="Galactose mutarotase-like"/>
    <property type="match status" value="1"/>
</dbReference>
<sequence length="876" mass="98291">MKKKILSIACAMLCICQANAQTKPPASKVTDVWIVVKSHFDLGFTDLAENVFHRYRTEMMDNALKVIDQNRDLPASHRFVWTVPGWPLQAQMLGPQQDAERRAKIEKAVKEGFIAVHALPFTTHTESLDLADLVRGLTFAANINRKYNRPIPIAAKMTDVPSHSWVMPVLLHHAGVKFLHIGVNPASQYPRVPQLFWWEGPDGSRVLCGYTIDYGSSLLPPRDWPCRNYLSMIMAGDNHGPPAPSEVDKWRKEYEEKMPGVRVHFGTLDDFAAAVLAEQPQLPVVKGDMPDTWIHGFMSMPQASKTARNLRPLEPALQSFDTQLRNWGLRPGDLRDSLSKAYEQSLLYSEHTWGMNAEYGPRRLYGNEWKKWLDELEKEPMPENGDYAKLPRGSKRKWMQSYEDHRNYARNAARIVDREMESRMALLAASVKSDGKSVVVYNGLPWKRSGMVAVDGNEIWVEDVPAMGYKTIPYKPAASRAMKTGNRIETPYFLATFDLEKGGIRSLIDKSTGKEMVDPNSGYALGQFLHERFSSHEVYDRFFNKYSRIKDGWGLNDIGKPGMPDSSQVPYQATTPAGWVLTHQQSAVEDRVMLTAGDSKGLAKGYTIQFIFPRNSAWIDVEWEVSEKTPDKHPEGGWLCFPFLIRQPEFVVGRLGAPIHPATDIIPGTNRHLLAVTTGVEIRGDGVGAGLCPIDAPLVSLGEPGLWRWTMDAVPEKPYVFVNLYNNMWNTNFPLWQDGSWSERVRIWPVSGNEQPTANLAVQSWEARLPLLAAVAGNQQGALPATKEGLWLSRKGTLVTAFGPDANGHSGTLLTVWEQAGLSGMITVHLPEGKTWKKAIPVDLRGEKLLRDAIPVKARQFTFSLNKYAPASFILQ</sequence>
<reference evidence="3 4" key="1">
    <citation type="submission" date="2024-03" db="EMBL/GenBank/DDBJ databases">
        <title>Chitinophaga caseinilytica sp. nov., a casein hydrolysing bacterium isolated from forest soil.</title>
        <authorList>
            <person name="Lee D.S."/>
            <person name="Han D.M."/>
            <person name="Baek J.H."/>
            <person name="Choi D.G."/>
            <person name="Jeon J.H."/>
            <person name="Jeon C.O."/>
        </authorList>
    </citation>
    <scope>NUCLEOTIDE SEQUENCE [LARGE SCALE GENOMIC DNA]</scope>
    <source>
        <strain evidence="3 4">KACC 19118</strain>
    </source>
</reference>
<dbReference type="InterPro" id="IPR011013">
    <property type="entry name" value="Gal_mutarotase_sf_dom"/>
</dbReference>
<evidence type="ECO:0000256" key="1">
    <source>
        <dbReference type="SAM" id="SignalP"/>
    </source>
</evidence>
<dbReference type="InterPro" id="IPR000602">
    <property type="entry name" value="Glyco_hydro_38_N"/>
</dbReference>
<dbReference type="Pfam" id="PF01074">
    <property type="entry name" value="Glyco_hydro_38N"/>
    <property type="match status" value="1"/>
</dbReference>
<dbReference type="CDD" id="cd10791">
    <property type="entry name" value="GH38N_AMII_like_1"/>
    <property type="match status" value="1"/>
</dbReference>
<protein>
    <recommendedName>
        <fullName evidence="2">Glycoside hydrolase family 38 N-terminal domain-containing protein</fullName>
    </recommendedName>
</protein>
<proteinExistence type="predicted"/>
<dbReference type="InterPro" id="IPR011330">
    <property type="entry name" value="Glyco_hydro/deAcase_b/a-brl"/>
</dbReference>
<name>A0ABZ2YWD4_9BACT</name>
<organism evidence="3 4">
    <name type="scientific">Chitinophaga caseinilytica</name>
    <dbReference type="NCBI Taxonomy" id="2267521"/>
    <lineage>
        <taxon>Bacteria</taxon>
        <taxon>Pseudomonadati</taxon>
        <taxon>Bacteroidota</taxon>
        <taxon>Chitinophagia</taxon>
        <taxon>Chitinophagales</taxon>
        <taxon>Chitinophagaceae</taxon>
        <taxon>Chitinophaga</taxon>
    </lineage>
</organism>
<accession>A0ABZ2YWD4</accession>
<evidence type="ECO:0000313" key="3">
    <source>
        <dbReference type="EMBL" id="WZN44008.1"/>
    </source>
</evidence>
<dbReference type="Gene3D" id="3.20.110.10">
    <property type="entry name" value="Glycoside hydrolase 38, N terminal domain"/>
    <property type="match status" value="1"/>
</dbReference>
<keyword evidence="4" id="KW-1185">Reference proteome</keyword>
<feature type="signal peptide" evidence="1">
    <location>
        <begin position="1"/>
        <end position="20"/>
    </location>
</feature>
<dbReference type="Proteomes" id="UP001449657">
    <property type="component" value="Chromosome"/>
</dbReference>
<keyword evidence="1" id="KW-0732">Signal</keyword>
<dbReference type="SUPFAM" id="SSF88713">
    <property type="entry name" value="Glycoside hydrolase/deacetylase"/>
    <property type="match status" value="1"/>
</dbReference>
<feature type="chain" id="PRO_5046567705" description="Glycoside hydrolase family 38 N-terminal domain-containing protein" evidence="1">
    <location>
        <begin position="21"/>
        <end position="876"/>
    </location>
</feature>
<dbReference type="EMBL" id="CP150096">
    <property type="protein sequence ID" value="WZN44008.1"/>
    <property type="molecule type" value="Genomic_DNA"/>
</dbReference>
<gene>
    <name evidence="3" type="ORF">WJU22_13985</name>
</gene>